<organism evidence="7 8">
    <name type="scientific">Streptomyces humicola</name>
    <dbReference type="NCBI Taxonomy" id="2953240"/>
    <lineage>
        <taxon>Bacteria</taxon>
        <taxon>Bacillati</taxon>
        <taxon>Actinomycetota</taxon>
        <taxon>Actinomycetes</taxon>
        <taxon>Kitasatosporales</taxon>
        <taxon>Streptomycetaceae</taxon>
        <taxon>Streptomyces</taxon>
    </lineage>
</organism>
<evidence type="ECO:0000256" key="3">
    <source>
        <dbReference type="ARBA" id="ARBA00022691"/>
    </source>
</evidence>
<feature type="region of interest" description="Disordered" evidence="5">
    <location>
        <begin position="1"/>
        <end position="36"/>
    </location>
</feature>
<evidence type="ECO:0000259" key="6">
    <source>
        <dbReference type="PROSITE" id="PS51462"/>
    </source>
</evidence>
<feature type="domain" description="Nudix hydrolase" evidence="6">
    <location>
        <begin position="241"/>
        <end position="377"/>
    </location>
</feature>
<keyword evidence="3" id="KW-0949">S-adenosyl-L-methionine</keyword>
<dbReference type="Pfam" id="PF00293">
    <property type="entry name" value="NUDIX"/>
    <property type="match status" value="1"/>
</dbReference>
<reference evidence="7" key="1">
    <citation type="submission" date="2022-06" db="EMBL/GenBank/DDBJ databases">
        <title>Draft genome sequence of Streptomyces sp. RB6PN25 isolated from peat swamp forest in Thailand.</title>
        <authorList>
            <person name="Duangmal K."/>
            <person name="Klaysubun C."/>
        </authorList>
    </citation>
    <scope>NUCLEOTIDE SEQUENCE</scope>
    <source>
        <strain evidence="7">RB6PN25</strain>
    </source>
</reference>
<gene>
    <name evidence="7" type="ORF">NGB36_22365</name>
</gene>
<accession>A0ABT1Q3G4</accession>
<dbReference type="InterPro" id="IPR000086">
    <property type="entry name" value="NUDIX_hydrolase_dom"/>
</dbReference>
<dbReference type="Gene3D" id="3.90.79.10">
    <property type="entry name" value="Nucleoside Triphosphate Pyrophosphohydrolase"/>
    <property type="match status" value="1"/>
</dbReference>
<evidence type="ECO:0000313" key="7">
    <source>
        <dbReference type="EMBL" id="MCQ4083272.1"/>
    </source>
</evidence>
<protein>
    <submittedName>
        <fullName evidence="7">Methyltransferase domain-containing protein</fullName>
    </submittedName>
</protein>
<feature type="compositionally biased region" description="Basic and acidic residues" evidence="5">
    <location>
        <begin position="1"/>
        <end position="19"/>
    </location>
</feature>
<evidence type="ECO:0000256" key="2">
    <source>
        <dbReference type="ARBA" id="ARBA00022679"/>
    </source>
</evidence>
<evidence type="ECO:0000256" key="4">
    <source>
        <dbReference type="ARBA" id="ARBA00022801"/>
    </source>
</evidence>
<dbReference type="SUPFAM" id="SSF55811">
    <property type="entry name" value="Nudix"/>
    <property type="match status" value="1"/>
</dbReference>
<dbReference type="Pfam" id="PF08241">
    <property type="entry name" value="Methyltransf_11"/>
    <property type="match status" value="1"/>
</dbReference>
<dbReference type="GO" id="GO:0032259">
    <property type="term" value="P:methylation"/>
    <property type="evidence" value="ECO:0007669"/>
    <property type="project" value="UniProtKB-KW"/>
</dbReference>
<dbReference type="CDD" id="cd02440">
    <property type="entry name" value="AdoMet_MTases"/>
    <property type="match status" value="1"/>
</dbReference>
<keyword evidence="2" id="KW-0808">Transferase</keyword>
<proteinExistence type="predicted"/>
<dbReference type="PANTHER" id="PTHR43464:SF19">
    <property type="entry name" value="UBIQUINONE BIOSYNTHESIS O-METHYLTRANSFERASE, MITOCHONDRIAL"/>
    <property type="match status" value="1"/>
</dbReference>
<dbReference type="EMBL" id="JANFNG010000020">
    <property type="protein sequence ID" value="MCQ4083272.1"/>
    <property type="molecule type" value="Genomic_DNA"/>
</dbReference>
<keyword evidence="1 7" id="KW-0489">Methyltransferase</keyword>
<dbReference type="PROSITE" id="PS51462">
    <property type="entry name" value="NUDIX"/>
    <property type="match status" value="1"/>
</dbReference>
<dbReference type="RefSeq" id="WP_255922207.1">
    <property type="nucleotide sequence ID" value="NZ_JANFNG010000020.1"/>
</dbReference>
<dbReference type="InterPro" id="IPR015797">
    <property type="entry name" value="NUDIX_hydrolase-like_dom_sf"/>
</dbReference>
<dbReference type="Proteomes" id="UP001057702">
    <property type="component" value="Unassembled WGS sequence"/>
</dbReference>
<dbReference type="GO" id="GO:0008168">
    <property type="term" value="F:methyltransferase activity"/>
    <property type="evidence" value="ECO:0007669"/>
    <property type="project" value="UniProtKB-KW"/>
</dbReference>
<dbReference type="Gene3D" id="3.40.50.150">
    <property type="entry name" value="Vaccinia Virus protein VP39"/>
    <property type="match status" value="1"/>
</dbReference>
<dbReference type="InterPro" id="IPR013216">
    <property type="entry name" value="Methyltransf_11"/>
</dbReference>
<dbReference type="CDD" id="cd04683">
    <property type="entry name" value="NUDIX_Hydrolase"/>
    <property type="match status" value="1"/>
</dbReference>
<evidence type="ECO:0000313" key="8">
    <source>
        <dbReference type="Proteomes" id="UP001057702"/>
    </source>
</evidence>
<evidence type="ECO:0000256" key="1">
    <source>
        <dbReference type="ARBA" id="ARBA00022603"/>
    </source>
</evidence>
<keyword evidence="4" id="KW-0378">Hydrolase</keyword>
<dbReference type="InterPro" id="IPR020084">
    <property type="entry name" value="NUDIX_hydrolase_CS"/>
</dbReference>
<dbReference type="InterPro" id="IPR029063">
    <property type="entry name" value="SAM-dependent_MTases_sf"/>
</dbReference>
<dbReference type="PANTHER" id="PTHR43464">
    <property type="entry name" value="METHYLTRANSFERASE"/>
    <property type="match status" value="1"/>
</dbReference>
<comment type="caution">
    <text evidence="7">The sequence shown here is derived from an EMBL/GenBank/DDBJ whole genome shotgun (WGS) entry which is preliminary data.</text>
</comment>
<sequence length="417" mass="45869">MDTKSDRIGSSRTDSKQADSKQAGRKQADNRTDAAPDWDAAAASFDDEADHGLRIPQVRTAWASRLRAWLPDPPSDVLDLGCGTGSLTLLAAELGYRVTGVDRSPRMAERAASKLAASGGSAWARVLIGDAAEPPVGDGRFDVVLVRHVLWALPDPRAALRRWVRLLRPGGRLVLVEGRWGAAEPVASRAGIPAEALAELAAPLASRTYVEQLGHDQALWGREVNDERYVAIVHPEPVRRRHSEIVDVHLILRQDDRILLARRANTGYADGLLHAPSGRVEDGEDVREALIREAREEIGVVIDPGDVRAALVMQHRAPDGDPRTGWFFEVRSWKGEAVNREPDKCSELGWFRLDALPDDMVAYCRAGIDAYRSGRRFVLHWHRPGDAIAYDPQGPSRAVGLEHNEWHNPSHPAGGRT</sequence>
<keyword evidence="8" id="KW-1185">Reference proteome</keyword>
<dbReference type="PROSITE" id="PS00893">
    <property type="entry name" value="NUDIX_BOX"/>
    <property type="match status" value="1"/>
</dbReference>
<evidence type="ECO:0000256" key="5">
    <source>
        <dbReference type="SAM" id="MobiDB-lite"/>
    </source>
</evidence>
<dbReference type="SUPFAM" id="SSF53335">
    <property type="entry name" value="S-adenosyl-L-methionine-dependent methyltransferases"/>
    <property type="match status" value="1"/>
</dbReference>
<name>A0ABT1Q3G4_9ACTN</name>